<dbReference type="Pfam" id="PF08021">
    <property type="entry name" value="FAD_binding_9"/>
    <property type="match status" value="1"/>
</dbReference>
<keyword evidence="4" id="KW-1185">Reference proteome</keyword>
<dbReference type="InterPro" id="IPR017927">
    <property type="entry name" value="FAD-bd_FR_type"/>
</dbReference>
<dbReference type="InterPro" id="IPR007037">
    <property type="entry name" value="SIP_rossman_dom"/>
</dbReference>
<comment type="similarity">
    <text evidence="1">Belongs to the SIP oxidoreductase family.</text>
</comment>
<evidence type="ECO:0000256" key="1">
    <source>
        <dbReference type="ARBA" id="ARBA00035644"/>
    </source>
</evidence>
<evidence type="ECO:0000259" key="2">
    <source>
        <dbReference type="PROSITE" id="PS51384"/>
    </source>
</evidence>
<dbReference type="RefSeq" id="WP_189507346.1">
    <property type="nucleotide sequence ID" value="NZ_BMZQ01000006.1"/>
</dbReference>
<dbReference type="GO" id="GO:0016491">
    <property type="term" value="F:oxidoreductase activity"/>
    <property type="evidence" value="ECO:0007669"/>
    <property type="project" value="InterPro"/>
</dbReference>
<dbReference type="InterPro" id="IPR039374">
    <property type="entry name" value="SIP_fam"/>
</dbReference>
<dbReference type="PROSITE" id="PS51384">
    <property type="entry name" value="FAD_FR"/>
    <property type="match status" value="1"/>
</dbReference>
<sequence length="253" mass="28186">MTHGIRIAQVREARRITPTMQRVTLCGPELRDFSLPPGAIAPHVKLLIPPVDMEPVWPKLTSNGRLTAHNCTTRTYTVRNHRPEAGEIDVDFVLHGDEGIASRWAARACKGDRVGIWERSPAILGQHSWFLFLGDQTAIPGIGQAVEVLPSSAHAVAIIQIDSMEDKLDFQSAAELDVLWTIKSQKHALLDTIQSHSWLATRRPFIWVGVEAGVARPIRNYLRQLPSLNRSDFSVVNYWKHGVPETSIASDAE</sequence>
<dbReference type="CDD" id="cd06193">
    <property type="entry name" value="siderophore_interacting"/>
    <property type="match status" value="1"/>
</dbReference>
<dbReference type="PANTHER" id="PTHR30157:SF0">
    <property type="entry name" value="NADPH-DEPENDENT FERRIC-CHELATE REDUCTASE"/>
    <property type="match status" value="1"/>
</dbReference>
<dbReference type="EMBL" id="BMZQ01000006">
    <property type="protein sequence ID" value="GHD23741.1"/>
    <property type="molecule type" value="Genomic_DNA"/>
</dbReference>
<dbReference type="SUPFAM" id="SSF63380">
    <property type="entry name" value="Riboflavin synthase domain-like"/>
    <property type="match status" value="1"/>
</dbReference>
<name>A0A8J3DXT9_9HYPH</name>
<gene>
    <name evidence="3" type="primary">mxcB</name>
    <name evidence="3" type="ORF">GCM10016234_39220</name>
</gene>
<dbReference type="Pfam" id="PF04954">
    <property type="entry name" value="SIP"/>
    <property type="match status" value="1"/>
</dbReference>
<dbReference type="PANTHER" id="PTHR30157">
    <property type="entry name" value="FERRIC REDUCTASE, NADPH-DEPENDENT"/>
    <property type="match status" value="1"/>
</dbReference>
<dbReference type="Gene3D" id="2.40.30.10">
    <property type="entry name" value="Translation factors"/>
    <property type="match status" value="1"/>
</dbReference>
<proteinExistence type="inferred from homology"/>
<accession>A0A8J3DXT9</accession>
<dbReference type="InterPro" id="IPR039261">
    <property type="entry name" value="FNR_nucleotide-bd"/>
</dbReference>
<reference evidence="3" key="2">
    <citation type="submission" date="2020-09" db="EMBL/GenBank/DDBJ databases">
        <authorList>
            <person name="Sun Q."/>
            <person name="Kim S."/>
        </authorList>
    </citation>
    <scope>NUCLEOTIDE SEQUENCE</scope>
    <source>
        <strain evidence="3">KCTC 42249</strain>
    </source>
</reference>
<dbReference type="AlphaFoldDB" id="A0A8J3DXT9"/>
<evidence type="ECO:0000313" key="3">
    <source>
        <dbReference type="EMBL" id="GHD23741.1"/>
    </source>
</evidence>
<dbReference type="InterPro" id="IPR013113">
    <property type="entry name" value="SIP_FAD-bd"/>
</dbReference>
<organism evidence="3 4">
    <name type="scientific">Tianweitania populi</name>
    <dbReference type="NCBI Taxonomy" id="1607949"/>
    <lineage>
        <taxon>Bacteria</taxon>
        <taxon>Pseudomonadati</taxon>
        <taxon>Pseudomonadota</taxon>
        <taxon>Alphaproteobacteria</taxon>
        <taxon>Hyphomicrobiales</taxon>
        <taxon>Phyllobacteriaceae</taxon>
        <taxon>Tianweitania</taxon>
    </lineage>
</organism>
<evidence type="ECO:0000313" key="4">
    <source>
        <dbReference type="Proteomes" id="UP000630142"/>
    </source>
</evidence>
<reference evidence="3" key="1">
    <citation type="journal article" date="2014" name="Int. J. Syst. Evol. Microbiol.">
        <title>Complete genome sequence of Corynebacterium casei LMG S-19264T (=DSM 44701T), isolated from a smear-ripened cheese.</title>
        <authorList>
            <consortium name="US DOE Joint Genome Institute (JGI-PGF)"/>
            <person name="Walter F."/>
            <person name="Albersmeier A."/>
            <person name="Kalinowski J."/>
            <person name="Ruckert C."/>
        </authorList>
    </citation>
    <scope>NUCLEOTIDE SEQUENCE</scope>
    <source>
        <strain evidence="3">KCTC 42249</strain>
    </source>
</reference>
<feature type="domain" description="FAD-binding FR-type" evidence="2">
    <location>
        <begin position="3"/>
        <end position="133"/>
    </location>
</feature>
<comment type="caution">
    <text evidence="3">The sequence shown here is derived from an EMBL/GenBank/DDBJ whole genome shotgun (WGS) entry which is preliminary data.</text>
</comment>
<dbReference type="Proteomes" id="UP000630142">
    <property type="component" value="Unassembled WGS sequence"/>
</dbReference>
<dbReference type="InterPro" id="IPR017938">
    <property type="entry name" value="Riboflavin_synthase-like_b-brl"/>
</dbReference>
<protein>
    <submittedName>
        <fullName evidence="3">Siderophore-interacting protein</fullName>
    </submittedName>
</protein>
<dbReference type="Gene3D" id="3.40.50.80">
    <property type="entry name" value="Nucleotide-binding domain of ferredoxin-NADP reductase (FNR) module"/>
    <property type="match status" value="1"/>
</dbReference>